<reference evidence="3" key="1">
    <citation type="submission" date="2020-06" db="EMBL/GenBank/DDBJ databases">
        <authorList>
            <person name="Li T."/>
            <person name="Hu X."/>
            <person name="Zhang T."/>
            <person name="Song X."/>
            <person name="Zhang H."/>
            <person name="Dai N."/>
            <person name="Sheng W."/>
            <person name="Hou X."/>
            <person name="Wei L."/>
        </authorList>
    </citation>
    <scope>NUCLEOTIDE SEQUENCE</scope>
    <source>
        <strain evidence="3">KEN1</strain>
        <tissue evidence="3">Leaf</tissue>
    </source>
</reference>
<evidence type="ECO:0000256" key="2">
    <source>
        <dbReference type="SAM" id="Phobius"/>
    </source>
</evidence>
<feature type="transmembrane region" description="Helical" evidence="2">
    <location>
        <begin position="63"/>
        <end position="82"/>
    </location>
</feature>
<reference evidence="3" key="2">
    <citation type="journal article" date="2024" name="Plant">
        <title>Genomic evolution and insights into agronomic trait innovations of Sesamum species.</title>
        <authorList>
            <person name="Miao H."/>
            <person name="Wang L."/>
            <person name="Qu L."/>
            <person name="Liu H."/>
            <person name="Sun Y."/>
            <person name="Le M."/>
            <person name="Wang Q."/>
            <person name="Wei S."/>
            <person name="Zheng Y."/>
            <person name="Lin W."/>
            <person name="Duan Y."/>
            <person name="Cao H."/>
            <person name="Xiong S."/>
            <person name="Wang X."/>
            <person name="Wei L."/>
            <person name="Li C."/>
            <person name="Ma Q."/>
            <person name="Ju M."/>
            <person name="Zhao R."/>
            <person name="Li G."/>
            <person name="Mu C."/>
            <person name="Tian Q."/>
            <person name="Mei H."/>
            <person name="Zhang T."/>
            <person name="Gao T."/>
            <person name="Zhang H."/>
        </authorList>
    </citation>
    <scope>NUCLEOTIDE SEQUENCE</scope>
    <source>
        <strain evidence="3">KEN1</strain>
    </source>
</reference>
<proteinExistence type="predicted"/>
<sequence length="88" mass="9666">MASFGSFPAADVEKELNPGFDKNFQVDPVSSDVVTSKEIKQQERDEAEKKEREKMDALQSFKTAIIVSGMVVAVVGAIFAVTKKLTEK</sequence>
<keyword evidence="2" id="KW-0472">Membrane</keyword>
<dbReference type="AlphaFoldDB" id="A0AAW2U377"/>
<feature type="coiled-coil region" evidence="1">
    <location>
        <begin position="33"/>
        <end position="60"/>
    </location>
</feature>
<evidence type="ECO:0000313" key="3">
    <source>
        <dbReference type="EMBL" id="KAL0410126.1"/>
    </source>
</evidence>
<keyword evidence="2" id="KW-0812">Transmembrane</keyword>
<evidence type="ECO:0000256" key="1">
    <source>
        <dbReference type="SAM" id="Coils"/>
    </source>
</evidence>
<evidence type="ECO:0008006" key="4">
    <source>
        <dbReference type="Google" id="ProtNLM"/>
    </source>
</evidence>
<comment type="caution">
    <text evidence="3">The sequence shown here is derived from an EMBL/GenBank/DDBJ whole genome shotgun (WGS) entry which is preliminary data.</text>
</comment>
<organism evidence="3">
    <name type="scientific">Sesamum latifolium</name>
    <dbReference type="NCBI Taxonomy" id="2727402"/>
    <lineage>
        <taxon>Eukaryota</taxon>
        <taxon>Viridiplantae</taxon>
        <taxon>Streptophyta</taxon>
        <taxon>Embryophyta</taxon>
        <taxon>Tracheophyta</taxon>
        <taxon>Spermatophyta</taxon>
        <taxon>Magnoliopsida</taxon>
        <taxon>eudicotyledons</taxon>
        <taxon>Gunneridae</taxon>
        <taxon>Pentapetalae</taxon>
        <taxon>asterids</taxon>
        <taxon>lamiids</taxon>
        <taxon>Lamiales</taxon>
        <taxon>Pedaliaceae</taxon>
        <taxon>Sesamum</taxon>
    </lineage>
</organism>
<dbReference type="PANTHER" id="PTHR37741">
    <property type="entry name" value="TRANSMEMBRANE PROTEIN"/>
    <property type="match status" value="1"/>
</dbReference>
<dbReference type="EMBL" id="JACGWN010000013">
    <property type="protein sequence ID" value="KAL0410126.1"/>
    <property type="molecule type" value="Genomic_DNA"/>
</dbReference>
<accession>A0AAW2U377</accession>
<gene>
    <name evidence="3" type="ORF">Slati_3602300</name>
</gene>
<keyword evidence="2" id="KW-1133">Transmembrane helix</keyword>
<dbReference type="PANTHER" id="PTHR37741:SF1">
    <property type="entry name" value="TRANSMEMBRANE PROTEIN"/>
    <property type="match status" value="1"/>
</dbReference>
<name>A0AAW2U377_9LAMI</name>
<protein>
    <recommendedName>
        <fullName evidence="4">Transmembrane protein</fullName>
    </recommendedName>
</protein>
<keyword evidence="1" id="KW-0175">Coiled coil</keyword>